<dbReference type="GO" id="GO:0003677">
    <property type="term" value="F:DNA binding"/>
    <property type="evidence" value="ECO:0007669"/>
    <property type="project" value="UniProtKB-KW"/>
</dbReference>
<dbReference type="EMBL" id="KZ505566">
    <property type="protein sequence ID" value="PKU59183.1"/>
    <property type="molecule type" value="Genomic_DNA"/>
</dbReference>
<gene>
    <name evidence="2" type="primary">BHLH32</name>
    <name evidence="2" type="ORF">MA16_Dca029163</name>
</gene>
<reference evidence="2 3" key="1">
    <citation type="journal article" date="2016" name="Sci. Rep.">
        <title>The Dendrobium catenatum Lindl. genome sequence provides insights into polysaccharide synthase, floral development and adaptive evolution.</title>
        <authorList>
            <person name="Zhang G.Q."/>
            <person name="Xu Q."/>
            <person name="Bian C."/>
            <person name="Tsai W.C."/>
            <person name="Yeh C.M."/>
            <person name="Liu K.W."/>
            <person name="Yoshida K."/>
            <person name="Zhang L.S."/>
            <person name="Chang S.B."/>
            <person name="Chen F."/>
            <person name="Shi Y."/>
            <person name="Su Y.Y."/>
            <person name="Zhang Y.Q."/>
            <person name="Chen L.J."/>
            <person name="Yin Y."/>
            <person name="Lin M."/>
            <person name="Huang H."/>
            <person name="Deng H."/>
            <person name="Wang Z.W."/>
            <person name="Zhu S.L."/>
            <person name="Zhao X."/>
            <person name="Deng C."/>
            <person name="Niu S.C."/>
            <person name="Huang J."/>
            <person name="Wang M."/>
            <person name="Liu G.H."/>
            <person name="Yang H.J."/>
            <person name="Xiao X.J."/>
            <person name="Hsiao Y.Y."/>
            <person name="Wu W.L."/>
            <person name="Chen Y.Y."/>
            <person name="Mitsuda N."/>
            <person name="Ohme-Takagi M."/>
            <person name="Luo Y.B."/>
            <person name="Van de Peer Y."/>
            <person name="Liu Z.J."/>
        </authorList>
    </citation>
    <scope>NUCLEOTIDE SEQUENCE [LARGE SCALE GENOMIC DNA]</scope>
    <source>
        <tissue evidence="2">The whole plant</tissue>
    </source>
</reference>
<dbReference type="AlphaFoldDB" id="A0A2I0V701"/>
<dbReference type="Proteomes" id="UP000233837">
    <property type="component" value="Unassembled WGS sequence"/>
</dbReference>
<organism evidence="2 3">
    <name type="scientific">Dendrobium catenatum</name>
    <dbReference type="NCBI Taxonomy" id="906689"/>
    <lineage>
        <taxon>Eukaryota</taxon>
        <taxon>Viridiplantae</taxon>
        <taxon>Streptophyta</taxon>
        <taxon>Embryophyta</taxon>
        <taxon>Tracheophyta</taxon>
        <taxon>Spermatophyta</taxon>
        <taxon>Magnoliopsida</taxon>
        <taxon>Liliopsida</taxon>
        <taxon>Asparagales</taxon>
        <taxon>Orchidaceae</taxon>
        <taxon>Epidendroideae</taxon>
        <taxon>Malaxideae</taxon>
        <taxon>Dendrobiinae</taxon>
        <taxon>Dendrobium</taxon>
    </lineage>
</organism>
<evidence type="ECO:0000313" key="2">
    <source>
        <dbReference type="EMBL" id="PKU59183.1"/>
    </source>
</evidence>
<proteinExistence type="predicted"/>
<dbReference type="GO" id="GO:0003700">
    <property type="term" value="F:DNA-binding transcription factor activity"/>
    <property type="evidence" value="ECO:0007669"/>
    <property type="project" value="InterPro"/>
</dbReference>
<dbReference type="InterPro" id="IPR045847">
    <property type="entry name" value="AIG1-like"/>
</dbReference>
<protein>
    <submittedName>
        <fullName evidence="2">Transcription factor AIG1</fullName>
    </submittedName>
</protein>
<sequence>MKTLRAEMATLGGRVRNVLVLTRENDEEYDEGVGVVSDEDGGGLIREALMSVVNRPVPAVDRSKRRRIVDNTDMYV</sequence>
<dbReference type="STRING" id="906689.A0A2I0V701"/>
<accession>A0A2I0V701</accession>
<reference evidence="2 3" key="2">
    <citation type="journal article" date="2017" name="Nature">
        <title>The Apostasia genome and the evolution of orchids.</title>
        <authorList>
            <person name="Zhang G.Q."/>
            <person name="Liu K.W."/>
            <person name="Li Z."/>
            <person name="Lohaus R."/>
            <person name="Hsiao Y.Y."/>
            <person name="Niu S.C."/>
            <person name="Wang J.Y."/>
            <person name="Lin Y.C."/>
            <person name="Xu Q."/>
            <person name="Chen L.J."/>
            <person name="Yoshida K."/>
            <person name="Fujiwara S."/>
            <person name="Wang Z.W."/>
            <person name="Zhang Y.Q."/>
            <person name="Mitsuda N."/>
            <person name="Wang M."/>
            <person name="Liu G.H."/>
            <person name="Pecoraro L."/>
            <person name="Huang H.X."/>
            <person name="Xiao X.J."/>
            <person name="Lin M."/>
            <person name="Wu X.Y."/>
            <person name="Wu W.L."/>
            <person name="Chen Y.Y."/>
            <person name="Chang S.B."/>
            <person name="Sakamoto S."/>
            <person name="Ohme-Takagi M."/>
            <person name="Yagi M."/>
            <person name="Zeng S.J."/>
            <person name="Shen C.Y."/>
            <person name="Yeh C.M."/>
            <person name="Luo Y.B."/>
            <person name="Tsai W.C."/>
            <person name="Van de Peer Y."/>
            <person name="Liu Z.J."/>
        </authorList>
    </citation>
    <scope>NUCLEOTIDE SEQUENCE [LARGE SCALE GENOMIC DNA]</scope>
    <source>
        <tissue evidence="2">The whole plant</tissue>
    </source>
</reference>
<evidence type="ECO:0000313" key="3">
    <source>
        <dbReference type="Proteomes" id="UP000233837"/>
    </source>
</evidence>
<evidence type="ECO:0000256" key="1">
    <source>
        <dbReference type="ARBA" id="ARBA00023125"/>
    </source>
</evidence>
<keyword evidence="1" id="KW-0238">DNA-binding</keyword>
<keyword evidence="3" id="KW-1185">Reference proteome</keyword>
<dbReference type="PANTHER" id="PTHR45844">
    <property type="entry name" value="TRANSCRIPTION FACTOR BHLH30"/>
    <property type="match status" value="1"/>
</dbReference>
<name>A0A2I0V701_9ASPA</name>
<dbReference type="PANTHER" id="PTHR45844:SF19">
    <property type="entry name" value="TRANSCRIPTION FACTOR BHLH106-RELATED"/>
    <property type="match status" value="1"/>
</dbReference>